<dbReference type="Pfam" id="PF00893">
    <property type="entry name" value="Multi_Drug_Res"/>
    <property type="match status" value="1"/>
</dbReference>
<evidence type="ECO:0000256" key="2">
    <source>
        <dbReference type="ARBA" id="ARBA00022448"/>
    </source>
</evidence>
<evidence type="ECO:0000313" key="10">
    <source>
        <dbReference type="Proteomes" id="UP000190637"/>
    </source>
</evidence>
<feature type="transmembrane region" description="Helical" evidence="8">
    <location>
        <begin position="85"/>
        <end position="105"/>
    </location>
</feature>
<evidence type="ECO:0000256" key="5">
    <source>
        <dbReference type="ARBA" id="ARBA00022989"/>
    </source>
</evidence>
<dbReference type="AlphaFoldDB" id="A0A1T4PI10"/>
<feature type="transmembrane region" description="Helical" evidence="8">
    <location>
        <begin position="29"/>
        <end position="48"/>
    </location>
</feature>
<evidence type="ECO:0000256" key="3">
    <source>
        <dbReference type="ARBA" id="ARBA00022475"/>
    </source>
</evidence>
<comment type="subcellular location">
    <subcellularLocation>
        <location evidence="1 7">Cell membrane</location>
        <topology evidence="1 7">Multi-pass membrane protein</topology>
    </subcellularLocation>
</comment>
<protein>
    <submittedName>
        <fullName evidence="9">Small multidrug resistance pump</fullName>
    </submittedName>
</protein>
<feature type="transmembrane region" description="Helical" evidence="8">
    <location>
        <begin position="60"/>
        <end position="79"/>
    </location>
</feature>
<evidence type="ECO:0000256" key="7">
    <source>
        <dbReference type="RuleBase" id="RU003942"/>
    </source>
</evidence>
<dbReference type="InterPro" id="IPR037185">
    <property type="entry name" value="EmrE-like"/>
</dbReference>
<gene>
    <name evidence="9" type="ORF">SAMN02745673_01829</name>
</gene>
<reference evidence="9 10" key="1">
    <citation type="submission" date="2017-02" db="EMBL/GenBank/DDBJ databases">
        <authorList>
            <person name="Peterson S.W."/>
        </authorList>
    </citation>
    <scope>NUCLEOTIDE SEQUENCE [LARGE SCALE GENOMIC DNA]</scope>
    <source>
        <strain evidence="9 10">DSM 45154</strain>
    </source>
</reference>
<sequence length="107" mass="11276">MGWAYLFGAILSEVAGTMALRLTDGFRAKVWIAPMLAAYLLAFTLLSLSLRTGMPVGVAYGIWAAVGVALTALLARLLFKDPLTWRMGLGIVAIIGGVLLVETGAHA</sequence>
<dbReference type="OrthoDB" id="3175079at2"/>
<keyword evidence="10" id="KW-1185">Reference proteome</keyword>
<evidence type="ECO:0000256" key="6">
    <source>
        <dbReference type="ARBA" id="ARBA00023136"/>
    </source>
</evidence>
<dbReference type="EMBL" id="FUWS01000004">
    <property type="protein sequence ID" value="SJZ91194.1"/>
    <property type="molecule type" value="Genomic_DNA"/>
</dbReference>
<dbReference type="SUPFAM" id="SSF103481">
    <property type="entry name" value="Multidrug resistance efflux transporter EmrE"/>
    <property type="match status" value="1"/>
</dbReference>
<keyword evidence="4 7" id="KW-0812">Transmembrane</keyword>
<evidence type="ECO:0000256" key="8">
    <source>
        <dbReference type="SAM" id="Phobius"/>
    </source>
</evidence>
<keyword evidence="2" id="KW-0813">Transport</keyword>
<accession>A0A1T4PI10</accession>
<keyword evidence="5 8" id="KW-1133">Transmembrane helix</keyword>
<comment type="similarity">
    <text evidence="7">Belongs to the drug/metabolite transporter (DMT) superfamily. Small multidrug resistance (SMR) (TC 2.A.7.1) family.</text>
</comment>
<dbReference type="PANTHER" id="PTHR30561">
    <property type="entry name" value="SMR FAMILY PROTON-DEPENDENT DRUG EFFLUX TRANSPORTER SUGE"/>
    <property type="match status" value="1"/>
</dbReference>
<name>A0A1T4PI10_9ACTN</name>
<dbReference type="Gene3D" id="1.10.3730.20">
    <property type="match status" value="1"/>
</dbReference>
<proteinExistence type="inferred from homology"/>
<organism evidence="9 10">
    <name type="scientific">Marinactinospora thermotolerans DSM 45154</name>
    <dbReference type="NCBI Taxonomy" id="1122192"/>
    <lineage>
        <taxon>Bacteria</taxon>
        <taxon>Bacillati</taxon>
        <taxon>Actinomycetota</taxon>
        <taxon>Actinomycetes</taxon>
        <taxon>Streptosporangiales</taxon>
        <taxon>Nocardiopsidaceae</taxon>
        <taxon>Marinactinospora</taxon>
    </lineage>
</organism>
<evidence type="ECO:0000313" key="9">
    <source>
        <dbReference type="EMBL" id="SJZ91194.1"/>
    </source>
</evidence>
<dbReference type="PANTHER" id="PTHR30561:SF1">
    <property type="entry name" value="MULTIDRUG TRANSPORTER EMRE"/>
    <property type="match status" value="1"/>
</dbReference>
<dbReference type="Proteomes" id="UP000190637">
    <property type="component" value="Unassembled WGS sequence"/>
</dbReference>
<dbReference type="STRING" id="1122192.SAMN02745673_01829"/>
<keyword evidence="3" id="KW-1003">Cell membrane</keyword>
<evidence type="ECO:0000256" key="4">
    <source>
        <dbReference type="ARBA" id="ARBA00022692"/>
    </source>
</evidence>
<keyword evidence="6 8" id="KW-0472">Membrane</keyword>
<dbReference type="InterPro" id="IPR045324">
    <property type="entry name" value="Small_multidrug_res"/>
</dbReference>
<dbReference type="RefSeq" id="WP_078761182.1">
    <property type="nucleotide sequence ID" value="NZ_FUWS01000004.1"/>
</dbReference>
<dbReference type="GO" id="GO:0005886">
    <property type="term" value="C:plasma membrane"/>
    <property type="evidence" value="ECO:0007669"/>
    <property type="project" value="UniProtKB-SubCell"/>
</dbReference>
<evidence type="ECO:0000256" key="1">
    <source>
        <dbReference type="ARBA" id="ARBA00004651"/>
    </source>
</evidence>
<dbReference type="InterPro" id="IPR000390">
    <property type="entry name" value="Small_drug/metabolite_transptr"/>
</dbReference>
<dbReference type="GO" id="GO:0022857">
    <property type="term" value="F:transmembrane transporter activity"/>
    <property type="evidence" value="ECO:0007669"/>
    <property type="project" value="InterPro"/>
</dbReference>